<feature type="compositionally biased region" description="Low complexity" evidence="1">
    <location>
        <begin position="1"/>
        <end position="18"/>
    </location>
</feature>
<feature type="region of interest" description="Disordered" evidence="1">
    <location>
        <begin position="1"/>
        <end position="31"/>
    </location>
</feature>
<accession>A0A7S3RBJ4</accession>
<proteinExistence type="predicted"/>
<gene>
    <name evidence="2" type="ORF">SACU0126_LOCUS171</name>
</gene>
<name>A0A7S3RBJ4_9SPIT</name>
<reference evidence="2" key="1">
    <citation type="submission" date="2021-01" db="EMBL/GenBank/DDBJ databases">
        <authorList>
            <person name="Corre E."/>
            <person name="Pelletier E."/>
            <person name="Niang G."/>
            <person name="Scheremetjew M."/>
            <person name="Finn R."/>
            <person name="Kale V."/>
            <person name="Holt S."/>
            <person name="Cochrane G."/>
            <person name="Meng A."/>
            <person name="Brown T."/>
            <person name="Cohen L."/>
        </authorList>
    </citation>
    <scope>NUCLEOTIDE SEQUENCE</scope>
    <source>
        <strain evidence="2">SPMC142</strain>
    </source>
</reference>
<organism evidence="2">
    <name type="scientific">Strombidinopsis acuminata</name>
    <dbReference type="NCBI Taxonomy" id="141414"/>
    <lineage>
        <taxon>Eukaryota</taxon>
        <taxon>Sar</taxon>
        <taxon>Alveolata</taxon>
        <taxon>Ciliophora</taxon>
        <taxon>Intramacronucleata</taxon>
        <taxon>Spirotrichea</taxon>
        <taxon>Choreotrichia</taxon>
        <taxon>Choreotrichida</taxon>
        <taxon>Strombidinopsidae</taxon>
        <taxon>Strombidinopsis</taxon>
    </lineage>
</organism>
<dbReference type="AlphaFoldDB" id="A0A7S3RBJ4"/>
<feature type="region of interest" description="Disordered" evidence="1">
    <location>
        <begin position="120"/>
        <end position="157"/>
    </location>
</feature>
<evidence type="ECO:0000313" key="2">
    <source>
        <dbReference type="EMBL" id="CAE0518784.1"/>
    </source>
</evidence>
<evidence type="ECO:0008006" key="3">
    <source>
        <dbReference type="Google" id="ProtNLM"/>
    </source>
</evidence>
<sequence>MPSSSNSGSAGAGKAQEPWPEPTPEEWSEGAELHSVGRCKPCLYMNTDQGCSHGRSCRFCHVAVHTRRSRQRPCKSARNQLKRVVARLEKTTDGVPEASEALAHNAHHSTYMKQILKGRQGGDTIQQGSARPSPPAARGSGQGQGPGARGHLTKVSL</sequence>
<protein>
    <recommendedName>
        <fullName evidence="3">C3H1-type domain-containing protein</fullName>
    </recommendedName>
</protein>
<dbReference type="EMBL" id="HBIQ01000409">
    <property type="protein sequence ID" value="CAE0518784.1"/>
    <property type="molecule type" value="Transcribed_RNA"/>
</dbReference>
<evidence type="ECO:0000256" key="1">
    <source>
        <dbReference type="SAM" id="MobiDB-lite"/>
    </source>
</evidence>